<feature type="compositionally biased region" description="Basic and acidic residues" evidence="1">
    <location>
        <begin position="146"/>
        <end position="163"/>
    </location>
</feature>
<evidence type="ECO:0000256" key="2">
    <source>
        <dbReference type="SAM" id="Phobius"/>
    </source>
</evidence>
<feature type="transmembrane region" description="Helical" evidence="2">
    <location>
        <begin position="59"/>
        <end position="79"/>
    </location>
</feature>
<gene>
    <name evidence="3" type="ORF">J2Y69_003229</name>
</gene>
<keyword evidence="2" id="KW-0472">Membrane</keyword>
<comment type="caution">
    <text evidence="3">The sequence shown here is derived from an EMBL/GenBank/DDBJ whole genome shotgun (WGS) entry which is preliminary data.</text>
</comment>
<keyword evidence="2" id="KW-1133">Transmembrane helix</keyword>
<keyword evidence="4" id="KW-1185">Reference proteome</keyword>
<name>A0ABU1SG77_9MICO</name>
<feature type="region of interest" description="Disordered" evidence="1">
    <location>
        <begin position="129"/>
        <end position="227"/>
    </location>
</feature>
<proteinExistence type="predicted"/>
<keyword evidence="2" id="KW-0812">Transmembrane</keyword>
<evidence type="ECO:0000313" key="3">
    <source>
        <dbReference type="EMBL" id="MDR6868605.1"/>
    </source>
</evidence>
<reference evidence="3 4" key="1">
    <citation type="submission" date="2023-07" db="EMBL/GenBank/DDBJ databases">
        <title>Sorghum-associated microbial communities from plants grown in Nebraska, USA.</title>
        <authorList>
            <person name="Schachtman D."/>
        </authorList>
    </citation>
    <scope>NUCLEOTIDE SEQUENCE [LARGE SCALE GENOMIC DNA]</scope>
    <source>
        <strain evidence="3 4">2980</strain>
    </source>
</reference>
<organism evidence="3 4">
    <name type="scientific">Microbacterium resistens</name>
    <dbReference type="NCBI Taxonomy" id="156977"/>
    <lineage>
        <taxon>Bacteria</taxon>
        <taxon>Bacillati</taxon>
        <taxon>Actinomycetota</taxon>
        <taxon>Actinomycetes</taxon>
        <taxon>Micrococcales</taxon>
        <taxon>Microbacteriaceae</taxon>
        <taxon>Microbacterium</taxon>
    </lineage>
</organism>
<sequence>MTFTLSSRLRHRRSRQLSTPLVRLLRQPLRPSEHSATGKTIINLFMLSGSILLHQYVMGWSHVAGVTVGVMITSYSIGVKQWSRFWRLQQTKNNSIAALSPAAPTLHIDPIFRDCAGCAPASSRETAILDRYEPRSRRHSQAGDGVVDRIDDGETDFHAERASQRTRPGWQRPRDHRSRPAPAAAPPRRRRRGDPDRARRIVPLNTDPSPPEHRGQGSPARLRPRAR</sequence>
<protein>
    <submittedName>
        <fullName evidence="3">Uncharacterized protein</fullName>
    </submittedName>
</protein>
<dbReference type="EMBL" id="JAVDUM010000016">
    <property type="protein sequence ID" value="MDR6868605.1"/>
    <property type="molecule type" value="Genomic_DNA"/>
</dbReference>
<accession>A0ABU1SG77</accession>
<dbReference type="Proteomes" id="UP001259347">
    <property type="component" value="Unassembled WGS sequence"/>
</dbReference>
<evidence type="ECO:0000313" key="4">
    <source>
        <dbReference type="Proteomes" id="UP001259347"/>
    </source>
</evidence>
<evidence type="ECO:0000256" key="1">
    <source>
        <dbReference type="SAM" id="MobiDB-lite"/>
    </source>
</evidence>